<sequence>TLARRSSAPHLRCLPAATAVSEKF</sequence>
<accession>A0A382JDD6</accession>
<gene>
    <name evidence="1" type="ORF">METZ01_LOCUS262121</name>
</gene>
<reference evidence="1" key="1">
    <citation type="submission" date="2018-05" db="EMBL/GenBank/DDBJ databases">
        <authorList>
            <person name="Lanie J.A."/>
            <person name="Ng W.-L."/>
            <person name="Kazmierczak K.M."/>
            <person name="Andrzejewski T.M."/>
            <person name="Davidsen T.M."/>
            <person name="Wayne K.J."/>
            <person name="Tettelin H."/>
            <person name="Glass J.I."/>
            <person name="Rusch D."/>
            <person name="Podicherti R."/>
            <person name="Tsui H.-C.T."/>
            <person name="Winkler M.E."/>
        </authorList>
    </citation>
    <scope>NUCLEOTIDE SEQUENCE</scope>
</reference>
<name>A0A382JDD6_9ZZZZ</name>
<dbReference type="EMBL" id="UINC01073127">
    <property type="protein sequence ID" value="SVC09267.1"/>
    <property type="molecule type" value="Genomic_DNA"/>
</dbReference>
<feature type="non-terminal residue" evidence="1">
    <location>
        <position position="24"/>
    </location>
</feature>
<organism evidence="1">
    <name type="scientific">marine metagenome</name>
    <dbReference type="NCBI Taxonomy" id="408172"/>
    <lineage>
        <taxon>unclassified sequences</taxon>
        <taxon>metagenomes</taxon>
        <taxon>ecological metagenomes</taxon>
    </lineage>
</organism>
<feature type="non-terminal residue" evidence="1">
    <location>
        <position position="1"/>
    </location>
</feature>
<proteinExistence type="predicted"/>
<evidence type="ECO:0000313" key="1">
    <source>
        <dbReference type="EMBL" id="SVC09267.1"/>
    </source>
</evidence>
<protein>
    <submittedName>
        <fullName evidence="1">Uncharacterized protein</fullName>
    </submittedName>
</protein>
<dbReference type="AlphaFoldDB" id="A0A382JDD6"/>